<comment type="cofactor">
    <cofactor evidence="1">
        <name>pyridoxal 5'-phosphate</name>
        <dbReference type="ChEBI" id="CHEBI:597326"/>
    </cofactor>
</comment>
<dbReference type="NCBIfam" id="TIGR01747">
    <property type="entry name" value="diampropi_NH3ly"/>
    <property type="match status" value="1"/>
</dbReference>
<accession>A0A9D1PX92</accession>
<dbReference type="SUPFAM" id="SSF53686">
    <property type="entry name" value="Tryptophan synthase beta subunit-like PLP-dependent enzymes"/>
    <property type="match status" value="1"/>
</dbReference>
<feature type="domain" description="Tryptophan synthase beta chain-like PALP" evidence="3">
    <location>
        <begin position="47"/>
        <end position="385"/>
    </location>
</feature>
<reference evidence="4" key="1">
    <citation type="journal article" date="2021" name="PeerJ">
        <title>Extensive microbial diversity within the chicken gut microbiome revealed by metagenomics and culture.</title>
        <authorList>
            <person name="Gilroy R."/>
            <person name="Ravi A."/>
            <person name="Getino M."/>
            <person name="Pursley I."/>
            <person name="Horton D.L."/>
            <person name="Alikhan N.F."/>
            <person name="Baker D."/>
            <person name="Gharbi K."/>
            <person name="Hall N."/>
            <person name="Watson M."/>
            <person name="Adriaenssens E.M."/>
            <person name="Foster-Nyarko E."/>
            <person name="Jarju S."/>
            <person name="Secka A."/>
            <person name="Antonio M."/>
            <person name="Oren A."/>
            <person name="Chaudhuri R.R."/>
            <person name="La Ragione R."/>
            <person name="Hildebrand F."/>
            <person name="Pallen M.J."/>
        </authorList>
    </citation>
    <scope>NUCLEOTIDE SEQUENCE</scope>
    <source>
        <strain evidence="4">ChiHecec2B26-446</strain>
    </source>
</reference>
<dbReference type="AlphaFoldDB" id="A0A9D1PX92"/>
<dbReference type="NCBIfam" id="NF006058">
    <property type="entry name" value="PRK08206.1"/>
    <property type="match status" value="1"/>
</dbReference>
<dbReference type="InterPro" id="IPR001926">
    <property type="entry name" value="TrpB-like_PALP"/>
</dbReference>
<evidence type="ECO:0000259" key="3">
    <source>
        <dbReference type="Pfam" id="PF00291"/>
    </source>
</evidence>
<evidence type="ECO:0000313" key="4">
    <source>
        <dbReference type="EMBL" id="HIW00434.1"/>
    </source>
</evidence>
<evidence type="ECO:0000256" key="2">
    <source>
        <dbReference type="ARBA" id="ARBA00022898"/>
    </source>
</evidence>
<evidence type="ECO:0000313" key="5">
    <source>
        <dbReference type="Proteomes" id="UP000886752"/>
    </source>
</evidence>
<protein>
    <submittedName>
        <fullName evidence="4">Diaminopropionate ammonia-lyase</fullName>
        <ecNumber evidence="4">4.3.1.15</ecNumber>
    </submittedName>
</protein>
<dbReference type="Proteomes" id="UP000886752">
    <property type="component" value="Unassembled WGS sequence"/>
</dbReference>
<reference evidence="4" key="2">
    <citation type="submission" date="2021-04" db="EMBL/GenBank/DDBJ databases">
        <authorList>
            <person name="Gilroy R."/>
        </authorList>
    </citation>
    <scope>NUCLEOTIDE SEQUENCE</scope>
    <source>
        <strain evidence="4">ChiHecec2B26-446</strain>
    </source>
</reference>
<comment type="caution">
    <text evidence="4">The sequence shown here is derived from an EMBL/GenBank/DDBJ whole genome shotgun (WGS) entry which is preliminary data.</text>
</comment>
<dbReference type="PANTHER" id="PTHR42937">
    <property type="match status" value="1"/>
</dbReference>
<dbReference type="EMBL" id="DXHV01000048">
    <property type="protein sequence ID" value="HIW00434.1"/>
    <property type="molecule type" value="Genomic_DNA"/>
</dbReference>
<proteinExistence type="predicted"/>
<dbReference type="GO" id="GO:0008838">
    <property type="term" value="F:diaminopropionate ammonia-lyase activity"/>
    <property type="evidence" value="ECO:0007669"/>
    <property type="project" value="UniProtKB-EC"/>
</dbReference>
<gene>
    <name evidence="4" type="ORF">H9894_04520</name>
</gene>
<name>A0A9D1PX92_9BACT</name>
<evidence type="ECO:0000256" key="1">
    <source>
        <dbReference type="ARBA" id="ARBA00001933"/>
    </source>
</evidence>
<dbReference type="EC" id="4.3.1.15" evidence="4"/>
<dbReference type="InterPro" id="IPR010081">
    <property type="entry name" value="DiNH2opropionate_NH3_lyase"/>
</dbReference>
<sequence>MATPDCSAFEYCSFVPEPCPDARTKTLLQSLSYEAAARPLLFHQGLPGYRSTPLYELRALARELGLARIWIKDESARFGCNAFKALGASYALAGCLSRRLGEDLCSYGTLTDEHIRRSLGDLTFVTATDGNHGRGVAWAASLLGHKARVLLPKGSARARLDNIRREGAHAVVTDLNYDDTVRLAAQMAEQNGWILVQDTSWPGYETVPMDIMRGYTTLAREIVLQLGTLTPPSHIFLQAGVGSFAAAMAVCLLSAWSGTTIRVFIVEPAAADCLCRTARAADGALHSVPGPMDSMMAGLCCGEPSLQAWELLRHTVHGFLTCADDAAALGMRLLAHPLDADAAIVSGESGAVTTGVLYALMHDADKKTLRKALHLDASSRVLLISTEGNTDPENYERVVGLPDISCLRQELVRRR</sequence>
<dbReference type="InterPro" id="IPR036052">
    <property type="entry name" value="TrpB-like_PALP_sf"/>
</dbReference>
<dbReference type="Gene3D" id="3.40.50.1100">
    <property type="match status" value="3"/>
</dbReference>
<dbReference type="GO" id="GO:0030170">
    <property type="term" value="F:pyridoxal phosphate binding"/>
    <property type="evidence" value="ECO:0007669"/>
    <property type="project" value="InterPro"/>
</dbReference>
<keyword evidence="4" id="KW-0456">Lyase</keyword>
<dbReference type="PANTHER" id="PTHR42937:SF1">
    <property type="entry name" value="DIAMINOPROPIONATE AMMONIA-LYASE"/>
    <property type="match status" value="1"/>
</dbReference>
<keyword evidence="2" id="KW-0663">Pyridoxal phosphate</keyword>
<organism evidence="4 5">
    <name type="scientific">Candidatus Desulfovibrio intestinipullorum</name>
    <dbReference type="NCBI Taxonomy" id="2838536"/>
    <lineage>
        <taxon>Bacteria</taxon>
        <taxon>Pseudomonadati</taxon>
        <taxon>Thermodesulfobacteriota</taxon>
        <taxon>Desulfovibrionia</taxon>
        <taxon>Desulfovibrionales</taxon>
        <taxon>Desulfovibrionaceae</taxon>
        <taxon>Desulfovibrio</taxon>
    </lineage>
</organism>
<dbReference type="Pfam" id="PF00291">
    <property type="entry name" value="PALP"/>
    <property type="match status" value="1"/>
</dbReference>